<name>W1PZL0_AMBTC</name>
<dbReference type="OMA" id="IHIVWLM"/>
<proteinExistence type="predicted"/>
<dbReference type="Gramene" id="ERN13609">
    <property type="protein sequence ID" value="ERN13609"/>
    <property type="gene ID" value="AMTR_s00049p00062970"/>
</dbReference>
<keyword evidence="2" id="KW-0732">Signal</keyword>
<protein>
    <recommendedName>
        <fullName evidence="5">Kazal-like domain-containing protein</fullName>
    </recommendedName>
</protein>
<evidence type="ECO:0000313" key="4">
    <source>
        <dbReference type="Proteomes" id="UP000017836"/>
    </source>
</evidence>
<keyword evidence="1" id="KW-0472">Membrane</keyword>
<dbReference type="KEGG" id="atr:18441853"/>
<evidence type="ECO:0000256" key="1">
    <source>
        <dbReference type="SAM" id="Phobius"/>
    </source>
</evidence>
<sequence length="132" mass="13626">MASSLSSPSFFSVLLFLSLHACCLLAQPQLINLPSQRSNDQSTASGSHLCPSNGEPPSCPVSCFSPDPVCGADGVTYWCGCADALCSGTTVAKLGYCEVGNGGNGAFSGQVLLLVHIVWLIVLGFLVILGLF</sequence>
<feature type="signal peptide" evidence="2">
    <location>
        <begin position="1"/>
        <end position="26"/>
    </location>
</feature>
<dbReference type="PANTHER" id="PTHR34376">
    <property type="entry name" value="SERINE PROTEASE INHIBITOR, KAZAL-TYPE FAMILY PROTEIN"/>
    <property type="match status" value="1"/>
</dbReference>
<accession>W1PZL0</accession>
<reference evidence="4" key="1">
    <citation type="journal article" date="2013" name="Science">
        <title>The Amborella genome and the evolution of flowering plants.</title>
        <authorList>
            <consortium name="Amborella Genome Project"/>
        </authorList>
    </citation>
    <scope>NUCLEOTIDE SEQUENCE [LARGE SCALE GENOMIC DNA]</scope>
</reference>
<dbReference type="HOGENOM" id="CLU_121186_0_0_1"/>
<dbReference type="PANTHER" id="PTHR34376:SF2">
    <property type="entry name" value="SERINE PROTEASE INHIBITOR, KAZAL-TYPE FAMILY PROTEIN"/>
    <property type="match status" value="1"/>
</dbReference>
<dbReference type="OrthoDB" id="1916993at2759"/>
<evidence type="ECO:0000256" key="2">
    <source>
        <dbReference type="SAM" id="SignalP"/>
    </source>
</evidence>
<dbReference type="EMBL" id="KI392567">
    <property type="protein sequence ID" value="ERN13609.1"/>
    <property type="molecule type" value="Genomic_DNA"/>
</dbReference>
<keyword evidence="4" id="KW-1185">Reference proteome</keyword>
<organism evidence="3 4">
    <name type="scientific">Amborella trichopoda</name>
    <dbReference type="NCBI Taxonomy" id="13333"/>
    <lineage>
        <taxon>Eukaryota</taxon>
        <taxon>Viridiplantae</taxon>
        <taxon>Streptophyta</taxon>
        <taxon>Embryophyta</taxon>
        <taxon>Tracheophyta</taxon>
        <taxon>Spermatophyta</taxon>
        <taxon>Magnoliopsida</taxon>
        <taxon>Amborellales</taxon>
        <taxon>Amborellaceae</taxon>
        <taxon>Amborella</taxon>
    </lineage>
</organism>
<dbReference type="AlphaFoldDB" id="W1PZL0"/>
<keyword evidence="1" id="KW-0812">Transmembrane</keyword>
<dbReference type="Proteomes" id="UP000017836">
    <property type="component" value="Unassembled WGS sequence"/>
</dbReference>
<evidence type="ECO:0000313" key="3">
    <source>
        <dbReference type="EMBL" id="ERN13609.1"/>
    </source>
</evidence>
<feature type="chain" id="PRO_5004808314" description="Kazal-like domain-containing protein" evidence="2">
    <location>
        <begin position="27"/>
        <end position="132"/>
    </location>
</feature>
<evidence type="ECO:0008006" key="5">
    <source>
        <dbReference type="Google" id="ProtNLM"/>
    </source>
</evidence>
<keyword evidence="1" id="KW-1133">Transmembrane helix</keyword>
<gene>
    <name evidence="3" type="ORF">AMTR_s00049p00062970</name>
</gene>
<feature type="transmembrane region" description="Helical" evidence="1">
    <location>
        <begin position="111"/>
        <end position="131"/>
    </location>
</feature>
<dbReference type="eggNOG" id="ENOG502S3PN">
    <property type="taxonomic scope" value="Eukaryota"/>
</dbReference>